<comment type="caution">
    <text evidence="5">The sequence shown here is derived from an EMBL/GenBank/DDBJ whole genome shotgun (WGS) entry which is preliminary data.</text>
</comment>
<sequence>MCVMATSGELEQAVMEILWSHSSPLSVREVHEQLAADRTLAYTTVLTVLDRLAKKGNVLRTLDGRAWLYRPARSRVDEVARRVAALMEPLAEAERRTLLALLVSRPIGNAEA</sequence>
<evidence type="ECO:0000313" key="5">
    <source>
        <dbReference type="EMBL" id="PFG17973.1"/>
    </source>
</evidence>
<dbReference type="Pfam" id="PF03965">
    <property type="entry name" value="Penicillinase_R"/>
    <property type="match status" value="1"/>
</dbReference>
<dbReference type="Proteomes" id="UP000226079">
    <property type="component" value="Unassembled WGS sequence"/>
</dbReference>
<dbReference type="AlphaFoldDB" id="A0A2A9CU54"/>
<dbReference type="InterPro" id="IPR005650">
    <property type="entry name" value="BlaI_family"/>
</dbReference>
<dbReference type="EMBL" id="PDJC01000001">
    <property type="protein sequence ID" value="PFG17973.1"/>
    <property type="molecule type" value="Genomic_DNA"/>
</dbReference>
<organism evidence="5 6">
    <name type="scientific">Propionicimonas paludicola</name>
    <dbReference type="NCBI Taxonomy" id="185243"/>
    <lineage>
        <taxon>Bacteria</taxon>
        <taxon>Bacillati</taxon>
        <taxon>Actinomycetota</taxon>
        <taxon>Actinomycetes</taxon>
        <taxon>Propionibacteriales</taxon>
        <taxon>Nocardioidaceae</taxon>
        <taxon>Propionicimonas</taxon>
    </lineage>
</organism>
<keyword evidence="2" id="KW-0805">Transcription regulation</keyword>
<dbReference type="GO" id="GO:0045892">
    <property type="term" value="P:negative regulation of DNA-templated transcription"/>
    <property type="evidence" value="ECO:0007669"/>
    <property type="project" value="InterPro"/>
</dbReference>
<protein>
    <submittedName>
        <fullName evidence="5">Putative transcriptional regulator</fullName>
    </submittedName>
</protein>
<dbReference type="InterPro" id="IPR036390">
    <property type="entry name" value="WH_DNA-bd_sf"/>
</dbReference>
<dbReference type="GO" id="GO:0003677">
    <property type="term" value="F:DNA binding"/>
    <property type="evidence" value="ECO:0007669"/>
    <property type="project" value="UniProtKB-KW"/>
</dbReference>
<comment type="similarity">
    <text evidence="1">Belongs to the BlaI transcriptional regulatory family.</text>
</comment>
<keyword evidence="6" id="KW-1185">Reference proteome</keyword>
<dbReference type="PIRSF" id="PIRSF019455">
    <property type="entry name" value="CopR_AtkY"/>
    <property type="match status" value="1"/>
</dbReference>
<keyword evidence="4" id="KW-0804">Transcription</keyword>
<accession>A0A2A9CU54</accession>
<evidence type="ECO:0000256" key="3">
    <source>
        <dbReference type="ARBA" id="ARBA00023125"/>
    </source>
</evidence>
<evidence type="ECO:0000256" key="1">
    <source>
        <dbReference type="ARBA" id="ARBA00011046"/>
    </source>
</evidence>
<proteinExistence type="inferred from homology"/>
<keyword evidence="3" id="KW-0238">DNA-binding</keyword>
<dbReference type="Gene3D" id="1.10.10.10">
    <property type="entry name" value="Winged helix-like DNA-binding domain superfamily/Winged helix DNA-binding domain"/>
    <property type="match status" value="1"/>
</dbReference>
<name>A0A2A9CU54_9ACTN</name>
<evidence type="ECO:0000256" key="2">
    <source>
        <dbReference type="ARBA" id="ARBA00023015"/>
    </source>
</evidence>
<reference evidence="5 6" key="1">
    <citation type="submission" date="2017-10" db="EMBL/GenBank/DDBJ databases">
        <title>Sequencing the genomes of 1000 actinobacteria strains.</title>
        <authorList>
            <person name="Klenk H.-P."/>
        </authorList>
    </citation>
    <scope>NUCLEOTIDE SEQUENCE [LARGE SCALE GENOMIC DNA]</scope>
    <source>
        <strain evidence="5 6">DSM 15597</strain>
    </source>
</reference>
<dbReference type="SUPFAM" id="SSF46785">
    <property type="entry name" value="Winged helix' DNA-binding domain"/>
    <property type="match status" value="1"/>
</dbReference>
<dbReference type="InterPro" id="IPR036388">
    <property type="entry name" value="WH-like_DNA-bd_sf"/>
</dbReference>
<evidence type="ECO:0000256" key="4">
    <source>
        <dbReference type="ARBA" id="ARBA00023163"/>
    </source>
</evidence>
<evidence type="ECO:0000313" key="6">
    <source>
        <dbReference type="Proteomes" id="UP000226079"/>
    </source>
</evidence>
<gene>
    <name evidence="5" type="ORF">ATK74_2553</name>
</gene>